<sequence>EMVEWDETEAPEEENQDEDEDRHDEWDEDEKGSCDWVEEEQWSEEHEDPEEEWLEDEQKDYGKIKNEGEHGAQELPAFPEDGWPEDAFESEVFYESGDDLPKDKTQKAKDDKDNEGPKNPK</sequence>
<keyword evidence="3" id="KW-1185">Reference proteome</keyword>
<comment type="caution">
    <text evidence="2">The sequence shown here is derived from an EMBL/GenBank/DDBJ whole genome shotgun (WGS) entry which is preliminary data.</text>
</comment>
<evidence type="ECO:0000256" key="1">
    <source>
        <dbReference type="SAM" id="MobiDB-lite"/>
    </source>
</evidence>
<feature type="compositionally biased region" description="Basic and acidic residues" evidence="1">
    <location>
        <begin position="59"/>
        <end position="72"/>
    </location>
</feature>
<feature type="compositionally biased region" description="Acidic residues" evidence="1">
    <location>
        <begin position="1"/>
        <end position="58"/>
    </location>
</feature>
<dbReference type="Proteomes" id="UP000186817">
    <property type="component" value="Unassembled WGS sequence"/>
</dbReference>
<evidence type="ECO:0000313" key="2">
    <source>
        <dbReference type="EMBL" id="OLP73401.1"/>
    </source>
</evidence>
<feature type="non-terminal residue" evidence="2">
    <location>
        <position position="1"/>
    </location>
</feature>
<reference evidence="2 3" key="1">
    <citation type="submission" date="2016-02" db="EMBL/GenBank/DDBJ databases">
        <title>Genome analysis of coral dinoflagellate symbionts highlights evolutionary adaptations to a symbiotic lifestyle.</title>
        <authorList>
            <person name="Aranda M."/>
            <person name="Li Y."/>
            <person name="Liew Y.J."/>
            <person name="Baumgarten S."/>
            <person name="Simakov O."/>
            <person name="Wilson M."/>
            <person name="Piel J."/>
            <person name="Ashoor H."/>
            <person name="Bougouffa S."/>
            <person name="Bajic V.B."/>
            <person name="Ryu T."/>
            <person name="Ravasi T."/>
            <person name="Bayer T."/>
            <person name="Micklem G."/>
            <person name="Kim H."/>
            <person name="Bhak J."/>
            <person name="Lajeunesse T.C."/>
            <person name="Voolstra C.R."/>
        </authorList>
    </citation>
    <scope>NUCLEOTIDE SEQUENCE [LARGE SCALE GENOMIC DNA]</scope>
    <source>
        <strain evidence="2 3">CCMP2467</strain>
    </source>
</reference>
<dbReference type="AlphaFoldDB" id="A0A1Q9BRT7"/>
<proteinExistence type="predicted"/>
<gene>
    <name evidence="2" type="ORF">AK812_SmicGene47367</name>
</gene>
<protein>
    <submittedName>
        <fullName evidence="2">Uncharacterized protein</fullName>
    </submittedName>
</protein>
<dbReference type="EMBL" id="LSRX01005555">
    <property type="protein sequence ID" value="OLP73401.1"/>
    <property type="molecule type" value="Genomic_DNA"/>
</dbReference>
<evidence type="ECO:0000313" key="3">
    <source>
        <dbReference type="Proteomes" id="UP000186817"/>
    </source>
</evidence>
<feature type="compositionally biased region" description="Basic and acidic residues" evidence="1">
    <location>
        <begin position="99"/>
        <end position="121"/>
    </location>
</feature>
<name>A0A1Q9BRT7_SYMMI</name>
<feature type="region of interest" description="Disordered" evidence="1">
    <location>
        <begin position="1"/>
        <end position="121"/>
    </location>
</feature>
<feature type="non-terminal residue" evidence="2">
    <location>
        <position position="121"/>
    </location>
</feature>
<accession>A0A1Q9BRT7</accession>
<organism evidence="2 3">
    <name type="scientific">Symbiodinium microadriaticum</name>
    <name type="common">Dinoflagellate</name>
    <name type="synonym">Zooxanthella microadriatica</name>
    <dbReference type="NCBI Taxonomy" id="2951"/>
    <lineage>
        <taxon>Eukaryota</taxon>
        <taxon>Sar</taxon>
        <taxon>Alveolata</taxon>
        <taxon>Dinophyceae</taxon>
        <taxon>Suessiales</taxon>
        <taxon>Symbiodiniaceae</taxon>
        <taxon>Symbiodinium</taxon>
    </lineage>
</organism>